<keyword evidence="3" id="KW-0479">Metal-binding</keyword>
<evidence type="ECO:0000313" key="4">
    <source>
        <dbReference type="EMBL" id="TDQ05293.1"/>
    </source>
</evidence>
<comment type="caution">
    <text evidence="4">The sequence shown here is derived from an EMBL/GenBank/DDBJ whole genome shotgun (WGS) entry which is preliminary data.</text>
</comment>
<dbReference type="PANTHER" id="PTHR16222">
    <property type="entry name" value="ADP-RIBOSYLGLYCOHYDROLASE"/>
    <property type="match status" value="1"/>
</dbReference>
<protein>
    <submittedName>
        <fullName evidence="4">ADP-ribosylglycohydrolase</fullName>
    </submittedName>
</protein>
<feature type="binding site" evidence="3">
    <location>
        <position position="56"/>
    </location>
    <ligand>
        <name>Mg(2+)</name>
        <dbReference type="ChEBI" id="CHEBI:18420"/>
        <label>1</label>
    </ligand>
</feature>
<organism evidence="4 5">
    <name type="scientific">Labedaea rhizosphaerae</name>
    <dbReference type="NCBI Taxonomy" id="598644"/>
    <lineage>
        <taxon>Bacteria</taxon>
        <taxon>Bacillati</taxon>
        <taxon>Actinomycetota</taxon>
        <taxon>Actinomycetes</taxon>
        <taxon>Pseudonocardiales</taxon>
        <taxon>Pseudonocardiaceae</taxon>
        <taxon>Labedaea</taxon>
    </lineage>
</organism>
<feature type="binding site" evidence="3">
    <location>
        <position position="54"/>
    </location>
    <ligand>
        <name>Mg(2+)</name>
        <dbReference type="ChEBI" id="CHEBI:18420"/>
        <label>1</label>
    </ligand>
</feature>
<reference evidence="4 5" key="1">
    <citation type="submission" date="2019-03" db="EMBL/GenBank/DDBJ databases">
        <title>Genomic Encyclopedia of Type Strains, Phase IV (KMG-IV): sequencing the most valuable type-strain genomes for metagenomic binning, comparative biology and taxonomic classification.</title>
        <authorList>
            <person name="Goeker M."/>
        </authorList>
    </citation>
    <scope>NUCLEOTIDE SEQUENCE [LARGE SCALE GENOMIC DNA]</scope>
    <source>
        <strain evidence="4 5">DSM 45361</strain>
    </source>
</reference>
<feature type="binding site" evidence="3">
    <location>
        <position position="285"/>
    </location>
    <ligand>
        <name>Mg(2+)</name>
        <dbReference type="ChEBI" id="CHEBI:18420"/>
        <label>1</label>
    </ligand>
</feature>
<proteinExistence type="inferred from homology"/>
<dbReference type="InterPro" id="IPR050792">
    <property type="entry name" value="ADP-ribosylglycohydrolase"/>
</dbReference>
<dbReference type="OrthoDB" id="4871367at2"/>
<dbReference type="GO" id="GO:0046872">
    <property type="term" value="F:metal ion binding"/>
    <property type="evidence" value="ECO:0007669"/>
    <property type="project" value="UniProtKB-KW"/>
</dbReference>
<keyword evidence="2 4" id="KW-0378">Hydrolase</keyword>
<keyword evidence="5" id="KW-1185">Reference proteome</keyword>
<evidence type="ECO:0000256" key="2">
    <source>
        <dbReference type="ARBA" id="ARBA00022801"/>
    </source>
</evidence>
<dbReference type="Proteomes" id="UP000295444">
    <property type="component" value="Unassembled WGS sequence"/>
</dbReference>
<feature type="binding site" evidence="3">
    <location>
        <position position="287"/>
    </location>
    <ligand>
        <name>Mg(2+)</name>
        <dbReference type="ChEBI" id="CHEBI:18420"/>
        <label>1</label>
    </ligand>
</feature>
<evidence type="ECO:0000256" key="1">
    <source>
        <dbReference type="ARBA" id="ARBA00010702"/>
    </source>
</evidence>
<feature type="binding site" evidence="3">
    <location>
        <position position="55"/>
    </location>
    <ligand>
        <name>Mg(2+)</name>
        <dbReference type="ChEBI" id="CHEBI:18420"/>
        <label>1</label>
    </ligand>
</feature>
<dbReference type="Gene3D" id="1.10.4080.10">
    <property type="entry name" value="ADP-ribosylation/Crystallin J1"/>
    <property type="match status" value="1"/>
</dbReference>
<dbReference type="Pfam" id="PF03747">
    <property type="entry name" value="ADP_ribosyl_GH"/>
    <property type="match status" value="1"/>
</dbReference>
<dbReference type="PANTHER" id="PTHR16222:SF24">
    <property type="entry name" value="ADP-RIBOSYLHYDROLASE ARH3"/>
    <property type="match status" value="1"/>
</dbReference>
<dbReference type="AlphaFoldDB" id="A0A4R6SPW4"/>
<sequence length="348" mass="36850">MDDDRFLASLLLGAIGDALGAPIEFLMMDTVRKLHGPDGLTTFAEEYGGRGKITDDTQMTLFTLEGLIRGHHAMRAGDLANPLPAIAQAYLRWLYTQDKRSEATLDGWLVEVPGLHAARAPGNTCLTALRGLGNGKPVGTFTNRLNNSKGCGAVMRCAPFAIWSEDVTEVFTLASAAGAITHSHPSGYLSGGTLAVVVHRLVRGDALDRAVAVARAELSTWDGHEEQLAILDKAMALTRPTPESIAADLGGGWVGEEALAIALLAARTGDDPRDALLLAANHSGDTDSTAAICGNILGAAHGTAAIPTDWLAEVELRDVIERIAADALLEFGPMPPDTDDWRKRYPAT</sequence>
<name>A0A4R6SPW4_LABRH</name>
<dbReference type="SUPFAM" id="SSF101478">
    <property type="entry name" value="ADP-ribosylglycohydrolase"/>
    <property type="match status" value="1"/>
</dbReference>
<dbReference type="RefSeq" id="WP_133848068.1">
    <property type="nucleotide sequence ID" value="NZ_SNXZ01000001.1"/>
</dbReference>
<accession>A0A4R6SPW4</accession>
<keyword evidence="3" id="KW-0460">Magnesium</keyword>
<dbReference type="EMBL" id="SNXZ01000001">
    <property type="protein sequence ID" value="TDQ05293.1"/>
    <property type="molecule type" value="Genomic_DNA"/>
</dbReference>
<feature type="binding site" evidence="3">
    <location>
        <position position="288"/>
    </location>
    <ligand>
        <name>Mg(2+)</name>
        <dbReference type="ChEBI" id="CHEBI:18420"/>
        <label>1</label>
    </ligand>
</feature>
<dbReference type="GO" id="GO:0016787">
    <property type="term" value="F:hydrolase activity"/>
    <property type="evidence" value="ECO:0007669"/>
    <property type="project" value="UniProtKB-KW"/>
</dbReference>
<dbReference type="InterPro" id="IPR005502">
    <property type="entry name" value="Ribosyl_crysJ1"/>
</dbReference>
<comment type="similarity">
    <text evidence="1">Belongs to the ADP-ribosylglycohydrolase family.</text>
</comment>
<dbReference type="InterPro" id="IPR036705">
    <property type="entry name" value="Ribosyl_crysJ1_sf"/>
</dbReference>
<evidence type="ECO:0000256" key="3">
    <source>
        <dbReference type="PIRSR" id="PIRSR605502-1"/>
    </source>
</evidence>
<gene>
    <name evidence="4" type="ORF">EV186_1011262</name>
</gene>
<evidence type="ECO:0000313" key="5">
    <source>
        <dbReference type="Proteomes" id="UP000295444"/>
    </source>
</evidence>
<comment type="cofactor">
    <cofactor evidence="3">
        <name>Mg(2+)</name>
        <dbReference type="ChEBI" id="CHEBI:18420"/>
    </cofactor>
    <text evidence="3">Binds 2 magnesium ions per subunit.</text>
</comment>